<dbReference type="InterPro" id="IPR013128">
    <property type="entry name" value="Peptidase_C1A"/>
</dbReference>
<dbReference type="Proteomes" id="UP001165085">
    <property type="component" value="Unassembled WGS sequence"/>
</dbReference>
<evidence type="ECO:0000259" key="5">
    <source>
        <dbReference type="SMART" id="SM00645"/>
    </source>
</evidence>
<dbReference type="InterPro" id="IPR039417">
    <property type="entry name" value="Peptidase_C1A_papain-like"/>
</dbReference>
<organism evidence="7 8">
    <name type="scientific">Triparma strigata</name>
    <dbReference type="NCBI Taxonomy" id="1606541"/>
    <lineage>
        <taxon>Eukaryota</taxon>
        <taxon>Sar</taxon>
        <taxon>Stramenopiles</taxon>
        <taxon>Ochrophyta</taxon>
        <taxon>Bolidophyceae</taxon>
        <taxon>Parmales</taxon>
        <taxon>Triparmaceae</taxon>
        <taxon>Triparma</taxon>
    </lineage>
</organism>
<dbReference type="SMART" id="SM00848">
    <property type="entry name" value="Inhibitor_I29"/>
    <property type="match status" value="1"/>
</dbReference>
<keyword evidence="4" id="KW-0732">Signal</keyword>
<keyword evidence="2" id="KW-0865">Zymogen</keyword>
<dbReference type="SMART" id="SM00645">
    <property type="entry name" value="Pept_C1"/>
    <property type="match status" value="1"/>
</dbReference>
<evidence type="ECO:0000256" key="4">
    <source>
        <dbReference type="SAM" id="SignalP"/>
    </source>
</evidence>
<comment type="similarity">
    <text evidence="1">Belongs to the peptidase C1 family.</text>
</comment>
<dbReference type="Gene3D" id="3.90.70.10">
    <property type="entry name" value="Cysteine proteinases"/>
    <property type="match status" value="1"/>
</dbReference>
<dbReference type="GO" id="GO:0008234">
    <property type="term" value="F:cysteine-type peptidase activity"/>
    <property type="evidence" value="ECO:0007669"/>
    <property type="project" value="InterPro"/>
</dbReference>
<accession>A0A9W7BM90</accession>
<dbReference type="AlphaFoldDB" id="A0A9W7BM90"/>
<dbReference type="FunFam" id="3.90.70.10:FF:000332">
    <property type="entry name" value="Cathepsin L1"/>
    <property type="match status" value="1"/>
</dbReference>
<name>A0A9W7BM90_9STRA</name>
<comment type="caution">
    <text evidence="7">The sequence shown here is derived from an EMBL/GenBank/DDBJ whole genome shotgun (WGS) entry which is preliminary data.</text>
</comment>
<dbReference type="SUPFAM" id="SSF54001">
    <property type="entry name" value="Cysteine proteinases"/>
    <property type="match status" value="1"/>
</dbReference>
<evidence type="ECO:0000313" key="7">
    <source>
        <dbReference type="EMBL" id="GMH92961.1"/>
    </source>
</evidence>
<dbReference type="GO" id="GO:0006508">
    <property type="term" value="P:proteolysis"/>
    <property type="evidence" value="ECO:0007669"/>
    <property type="project" value="InterPro"/>
</dbReference>
<feature type="chain" id="PRO_5040839839" evidence="4">
    <location>
        <begin position="17"/>
        <end position="333"/>
    </location>
</feature>
<evidence type="ECO:0000256" key="3">
    <source>
        <dbReference type="ARBA" id="ARBA00023157"/>
    </source>
</evidence>
<evidence type="ECO:0000256" key="2">
    <source>
        <dbReference type="ARBA" id="ARBA00023145"/>
    </source>
</evidence>
<dbReference type="InterPro" id="IPR013201">
    <property type="entry name" value="Prot_inhib_I29"/>
</dbReference>
<evidence type="ECO:0000256" key="1">
    <source>
        <dbReference type="ARBA" id="ARBA00008455"/>
    </source>
</evidence>
<dbReference type="PANTHER" id="PTHR12411">
    <property type="entry name" value="CYSTEINE PROTEASE FAMILY C1-RELATED"/>
    <property type="match status" value="1"/>
</dbReference>
<dbReference type="EMBL" id="BRXY01000407">
    <property type="protein sequence ID" value="GMH92961.1"/>
    <property type="molecule type" value="Genomic_DNA"/>
</dbReference>
<reference evidence="8" key="1">
    <citation type="journal article" date="2023" name="Commun. Biol.">
        <title>Genome analysis of Parmales, the sister group of diatoms, reveals the evolutionary specialization of diatoms from phago-mixotrophs to photoautotrophs.</title>
        <authorList>
            <person name="Ban H."/>
            <person name="Sato S."/>
            <person name="Yoshikawa S."/>
            <person name="Yamada K."/>
            <person name="Nakamura Y."/>
            <person name="Ichinomiya M."/>
            <person name="Sato N."/>
            <person name="Blanc-Mathieu R."/>
            <person name="Endo H."/>
            <person name="Kuwata A."/>
            <person name="Ogata H."/>
        </authorList>
    </citation>
    <scope>NUCLEOTIDE SEQUENCE [LARGE SCALE GENOMIC DNA]</scope>
    <source>
        <strain evidence="8">NIES 3701</strain>
    </source>
</reference>
<sequence>MKLAVILATLAAVAQAKLNRPRSEYEAKFVDHVNKHGLEFESGAEFTKRLTIFAANDDIISEHNSGDSTYELGHNQFSHLSFEEFEEMYLSEPAPRQEGSRYINAFEGVEAADSVDWVGTGYVTDVKNQGSCGSCWSFSTTGGLEGAYFAKTGSTVSFSEQMLVSCDRRGNGGSDMGCNGGLMDNAYQWIAKNGLCTEDDYPYTSGTGTRGSCDSSCTPVDGTVGITYTDVANDETSLAAAVSQQPISVAVDADTHWQLYKSGIMTDVSGTQLDHGVLAVGYGTDSGSNFWKIKNSWGADWGEDGYIRISKDIDQTNGPCGITSGPPSYPTLA</sequence>
<dbReference type="OrthoDB" id="10253408at2759"/>
<feature type="signal peptide" evidence="4">
    <location>
        <begin position="1"/>
        <end position="16"/>
    </location>
</feature>
<dbReference type="PRINTS" id="PR00705">
    <property type="entry name" value="PAPAIN"/>
</dbReference>
<dbReference type="InterPro" id="IPR000668">
    <property type="entry name" value="Peptidase_C1A_C"/>
</dbReference>
<keyword evidence="8" id="KW-1185">Reference proteome</keyword>
<gene>
    <name evidence="7" type="ORF">TrST_g3817</name>
</gene>
<proteinExistence type="inferred from homology"/>
<dbReference type="InterPro" id="IPR038765">
    <property type="entry name" value="Papain-like_cys_pep_sf"/>
</dbReference>
<dbReference type="InterPro" id="IPR000169">
    <property type="entry name" value="Pept_cys_AS"/>
</dbReference>
<protein>
    <submittedName>
        <fullName evidence="7">Uncharacterized protein</fullName>
    </submittedName>
</protein>
<evidence type="ECO:0000313" key="8">
    <source>
        <dbReference type="Proteomes" id="UP001165085"/>
    </source>
</evidence>
<dbReference type="InterPro" id="IPR025660">
    <property type="entry name" value="Pept_his_AS"/>
</dbReference>
<dbReference type="PROSITE" id="PS00639">
    <property type="entry name" value="THIOL_PROTEASE_HIS"/>
    <property type="match status" value="1"/>
</dbReference>
<feature type="domain" description="Peptidase C1A papain C-terminal" evidence="5">
    <location>
        <begin position="111"/>
        <end position="331"/>
    </location>
</feature>
<evidence type="ECO:0000259" key="6">
    <source>
        <dbReference type="SMART" id="SM00848"/>
    </source>
</evidence>
<dbReference type="PROSITE" id="PS00139">
    <property type="entry name" value="THIOL_PROTEASE_CYS"/>
    <property type="match status" value="1"/>
</dbReference>
<dbReference type="Pfam" id="PF08246">
    <property type="entry name" value="Inhibitor_I29"/>
    <property type="match status" value="1"/>
</dbReference>
<dbReference type="CDD" id="cd02248">
    <property type="entry name" value="Peptidase_C1A"/>
    <property type="match status" value="1"/>
</dbReference>
<dbReference type="Pfam" id="PF00112">
    <property type="entry name" value="Peptidase_C1"/>
    <property type="match status" value="1"/>
</dbReference>
<keyword evidence="3" id="KW-1015">Disulfide bond</keyword>
<feature type="domain" description="Cathepsin propeptide inhibitor" evidence="6">
    <location>
        <begin position="29"/>
        <end position="85"/>
    </location>
</feature>